<organism evidence="2 3">
    <name type="scientific">Aestuariibaculum sediminum</name>
    <dbReference type="NCBI Taxonomy" id="2770637"/>
    <lineage>
        <taxon>Bacteria</taxon>
        <taxon>Pseudomonadati</taxon>
        <taxon>Bacteroidota</taxon>
        <taxon>Flavobacteriia</taxon>
        <taxon>Flavobacteriales</taxon>
        <taxon>Flavobacteriaceae</taxon>
    </lineage>
</organism>
<comment type="caution">
    <text evidence="2">The sequence shown here is derived from an EMBL/GenBank/DDBJ whole genome shotgun (WGS) entry which is preliminary data.</text>
</comment>
<proteinExistence type="predicted"/>
<reference evidence="2 3" key="1">
    <citation type="submission" date="2020-09" db="EMBL/GenBank/DDBJ databases">
        <title>TT11 complete genome.</title>
        <authorList>
            <person name="Wu Z."/>
        </authorList>
    </citation>
    <scope>NUCLEOTIDE SEQUENCE [LARGE SCALE GENOMIC DNA]</scope>
    <source>
        <strain evidence="2 3">TT11</strain>
    </source>
</reference>
<protein>
    <submittedName>
        <fullName evidence="2">PKD domain-containing protein</fullName>
    </submittedName>
</protein>
<name>A0A8J6Q2M2_9FLAO</name>
<evidence type="ECO:0000313" key="2">
    <source>
        <dbReference type="EMBL" id="MBD0833707.1"/>
    </source>
</evidence>
<dbReference type="Proteomes" id="UP000600588">
    <property type="component" value="Unassembled WGS sequence"/>
</dbReference>
<keyword evidence="3" id="KW-1185">Reference proteome</keyword>
<accession>A0A8J6Q2M2</accession>
<dbReference type="EMBL" id="JACVXB010000013">
    <property type="protein sequence ID" value="MBD0833707.1"/>
    <property type="molecule type" value="Genomic_DNA"/>
</dbReference>
<feature type="signal peptide" evidence="1">
    <location>
        <begin position="1"/>
        <end position="29"/>
    </location>
</feature>
<dbReference type="AlphaFoldDB" id="A0A8J6Q2M2"/>
<dbReference type="SUPFAM" id="SSF49299">
    <property type="entry name" value="PKD domain"/>
    <property type="match status" value="1"/>
</dbReference>
<sequence>MKTSTFKKNLLNILTCLFILVGKNIYAQATSTTTLETPCLSSKCVANDVKILNVYLADANGNEVATCTTGEFVALYLWANIESSSKSNLLIQYNLLINDVQVNPSNQKYTERLFINQAIDDSAPIRLSQIPGGYICGDGIQLTGIYISWQPPNDNNGPRCNDTKCNNEQPDIVVPTPLSVDFTYKTCTTGNTATVYFESLTTGGDENYTYNWGFDGGTPTTGTNIPNPIVTYDVSSAPKTITLTVVDGQGTQNLFPTTLTIQSFPNEITLNSAQVTSSINCSGETAEITFIASGGVGQLTYNFNGQTNTTGVFTGVPAGTNQVYTITDINSCEITGDVDVAPGDSQAPSVTAPEDYSVNACDETGITGLTYSEIPITISLADLQNSPGGNGNVTDNNSVQSITYFDSMSGSCPITVTRTFTATDACGNSASDTQTIQVLDSTDPVITAPADDTIEACDITGLANFSTTAVDITGDAVAYGYSVTEACDYTVTYQDSQSGTCPIVVTRTFTATDACGNSDTDTQTITIDDTINPVITAPADDTIEACDINGLNDFSTTAVDITGDAVAYGYSVTEACDYTVTYQDSQSGSCPITVTRTFTA</sequence>
<feature type="chain" id="PRO_5035218149" evidence="1">
    <location>
        <begin position="30"/>
        <end position="600"/>
    </location>
</feature>
<feature type="non-terminal residue" evidence="2">
    <location>
        <position position="600"/>
    </location>
</feature>
<dbReference type="InterPro" id="IPR035986">
    <property type="entry name" value="PKD_dom_sf"/>
</dbReference>
<keyword evidence="1" id="KW-0732">Signal</keyword>
<evidence type="ECO:0000256" key="1">
    <source>
        <dbReference type="SAM" id="SignalP"/>
    </source>
</evidence>
<gene>
    <name evidence="2" type="ORF">ICJ83_16360</name>
</gene>
<evidence type="ECO:0000313" key="3">
    <source>
        <dbReference type="Proteomes" id="UP000600588"/>
    </source>
</evidence>